<keyword evidence="1" id="KW-1133">Transmembrane helix</keyword>
<keyword evidence="1" id="KW-0472">Membrane</keyword>
<sequence>MRKMIKTELRRAFCNRTFFVILGLGLAFVIWHTVQYKIPYTRSLGVSYHGEELYPHNVYQECILGNSMSVHAYIYSMCLPILAALPFGASACQDRQSGYRDQILTRTKRSTYYQAKWIAAFLSGAAAVVLPMIFDFIVTLWFFPTLPGDSMSRWDSVGIDGMMAEIYYHMPMVYMLAKWMFLAAFGGIFATMSLTAGMFAKNMVVVLLTPVLVQLLYNSATSYLNARNWQFMAYYTVYQPLFSMRLWKPVLVGGIMLLICLLLYCRKASVKDALNT</sequence>
<protein>
    <recommendedName>
        <fullName evidence="4">ABC-2 family transporter protein</fullName>
    </recommendedName>
</protein>
<evidence type="ECO:0000256" key="1">
    <source>
        <dbReference type="SAM" id="Phobius"/>
    </source>
</evidence>
<feature type="transmembrane region" description="Helical" evidence="1">
    <location>
        <begin position="117"/>
        <end position="143"/>
    </location>
</feature>
<evidence type="ECO:0000313" key="3">
    <source>
        <dbReference type="Proteomes" id="UP000824164"/>
    </source>
</evidence>
<organism evidence="2 3">
    <name type="scientific">Candidatus Onthocola gallistercoris</name>
    <dbReference type="NCBI Taxonomy" id="2840876"/>
    <lineage>
        <taxon>Bacteria</taxon>
        <taxon>Bacillati</taxon>
        <taxon>Bacillota</taxon>
        <taxon>Bacilli</taxon>
        <taxon>Candidatus Onthocola</taxon>
    </lineage>
</organism>
<feature type="transmembrane region" description="Helical" evidence="1">
    <location>
        <begin position="246"/>
        <end position="265"/>
    </location>
</feature>
<evidence type="ECO:0000313" key="2">
    <source>
        <dbReference type="EMBL" id="HIU02730.1"/>
    </source>
</evidence>
<feature type="transmembrane region" description="Helical" evidence="1">
    <location>
        <begin position="73"/>
        <end position="92"/>
    </location>
</feature>
<keyword evidence="1" id="KW-0812">Transmembrane</keyword>
<gene>
    <name evidence="2" type="ORF">IAB63_05705</name>
</gene>
<feature type="transmembrane region" description="Helical" evidence="1">
    <location>
        <begin position="204"/>
        <end position="226"/>
    </location>
</feature>
<dbReference type="Proteomes" id="UP000824164">
    <property type="component" value="Unassembled WGS sequence"/>
</dbReference>
<accession>A0A9D1HHI9</accession>
<reference evidence="2" key="2">
    <citation type="journal article" date="2021" name="PeerJ">
        <title>Extensive microbial diversity within the chicken gut microbiome revealed by metagenomics and culture.</title>
        <authorList>
            <person name="Gilroy R."/>
            <person name="Ravi A."/>
            <person name="Getino M."/>
            <person name="Pursley I."/>
            <person name="Horton D.L."/>
            <person name="Alikhan N.F."/>
            <person name="Baker D."/>
            <person name="Gharbi K."/>
            <person name="Hall N."/>
            <person name="Watson M."/>
            <person name="Adriaenssens E.M."/>
            <person name="Foster-Nyarko E."/>
            <person name="Jarju S."/>
            <person name="Secka A."/>
            <person name="Antonio M."/>
            <person name="Oren A."/>
            <person name="Chaudhuri R.R."/>
            <person name="La Ragione R."/>
            <person name="Hildebrand F."/>
            <person name="Pallen M.J."/>
        </authorList>
    </citation>
    <scope>NUCLEOTIDE SEQUENCE</scope>
    <source>
        <strain evidence="2">CHK187-14744</strain>
    </source>
</reference>
<dbReference type="EMBL" id="DVLT01000038">
    <property type="protein sequence ID" value="HIU02730.1"/>
    <property type="molecule type" value="Genomic_DNA"/>
</dbReference>
<reference evidence="2" key="1">
    <citation type="submission" date="2020-10" db="EMBL/GenBank/DDBJ databases">
        <authorList>
            <person name="Gilroy R."/>
        </authorList>
    </citation>
    <scope>NUCLEOTIDE SEQUENCE</scope>
    <source>
        <strain evidence="2">CHK187-14744</strain>
    </source>
</reference>
<proteinExistence type="predicted"/>
<comment type="caution">
    <text evidence="2">The sequence shown here is derived from an EMBL/GenBank/DDBJ whole genome shotgun (WGS) entry which is preliminary data.</text>
</comment>
<evidence type="ECO:0008006" key="4">
    <source>
        <dbReference type="Google" id="ProtNLM"/>
    </source>
</evidence>
<dbReference type="AlphaFoldDB" id="A0A9D1HHI9"/>
<feature type="transmembrane region" description="Helical" evidence="1">
    <location>
        <begin position="172"/>
        <end position="192"/>
    </location>
</feature>
<name>A0A9D1HHI9_9FIRM</name>
<feature type="transmembrane region" description="Helical" evidence="1">
    <location>
        <begin position="12"/>
        <end position="34"/>
    </location>
</feature>